<reference evidence="2 3" key="1">
    <citation type="submission" date="2011-06" db="EMBL/GenBank/DDBJ databases">
        <title>Genomic sequence of Methylobacter tundripaludum SV96.</title>
        <authorList>
            <consortium name="US DOE Joint Genome Institute"/>
            <person name="Lucas S."/>
            <person name="Han J."/>
            <person name="Lapidus A."/>
            <person name="Cheng J.-F."/>
            <person name="Goodwin L."/>
            <person name="Pitluck S."/>
            <person name="Held B."/>
            <person name="Detter J.C."/>
            <person name="Han C."/>
            <person name="Tapia R."/>
            <person name="Land M."/>
            <person name="Hauser L."/>
            <person name="Kyrpides N."/>
            <person name="Ivanova N."/>
            <person name="Ovchinnikova G."/>
            <person name="Pagani I."/>
            <person name="Klotz M.G."/>
            <person name="Dispirito A.A."/>
            <person name="Murrell J.C."/>
            <person name="Dunfield P."/>
            <person name="Kalyuzhnaya M.G."/>
            <person name="Svenning M."/>
            <person name="Trotsenko Y.A."/>
            <person name="Stein L.Y."/>
            <person name="Woyke T."/>
        </authorList>
    </citation>
    <scope>NUCLEOTIDE SEQUENCE [LARGE SCALE GENOMIC DNA]</scope>
    <source>
        <strain evidence="3">ATCC BAA-1195 / DSM 17260 / SV96</strain>
    </source>
</reference>
<dbReference type="OrthoDB" id="6195921at2"/>
<keyword evidence="1" id="KW-0472">Membrane</keyword>
<feature type="transmembrane region" description="Helical" evidence="1">
    <location>
        <begin position="125"/>
        <end position="142"/>
    </location>
</feature>
<feature type="transmembrane region" description="Helical" evidence="1">
    <location>
        <begin position="12"/>
        <end position="39"/>
    </location>
</feature>
<dbReference type="HOGENOM" id="CLU_1523455_0_0_6"/>
<protein>
    <submittedName>
        <fullName evidence="2">Uncharacterized protein</fullName>
    </submittedName>
</protein>
<evidence type="ECO:0000313" key="3">
    <source>
        <dbReference type="Proteomes" id="UP000004664"/>
    </source>
</evidence>
<keyword evidence="1" id="KW-1133">Transmembrane helix</keyword>
<feature type="transmembrane region" description="Helical" evidence="1">
    <location>
        <begin position="51"/>
        <end position="73"/>
    </location>
</feature>
<organism evidence="2 3">
    <name type="scientific">Methylobacter tundripaludum (strain ATCC BAA-1195 / DSM 17260 / SV96)</name>
    <dbReference type="NCBI Taxonomy" id="697282"/>
    <lineage>
        <taxon>Bacteria</taxon>
        <taxon>Pseudomonadati</taxon>
        <taxon>Pseudomonadota</taxon>
        <taxon>Gammaproteobacteria</taxon>
        <taxon>Methylococcales</taxon>
        <taxon>Methylococcaceae</taxon>
        <taxon>Methylobacter</taxon>
    </lineage>
</organism>
<dbReference type="EMBL" id="JH109154">
    <property type="protein sequence ID" value="EGW19941.1"/>
    <property type="molecule type" value="Genomic_DNA"/>
</dbReference>
<proteinExistence type="predicted"/>
<name>G3J2I5_METTV</name>
<evidence type="ECO:0000313" key="2">
    <source>
        <dbReference type="EMBL" id="EGW19941.1"/>
    </source>
</evidence>
<evidence type="ECO:0000256" key="1">
    <source>
        <dbReference type="SAM" id="Phobius"/>
    </source>
</evidence>
<dbReference type="Proteomes" id="UP000004664">
    <property type="component" value="Unassembled WGS sequence"/>
</dbReference>
<dbReference type="AlphaFoldDB" id="G3J2I5"/>
<dbReference type="RefSeq" id="WP_006894156.1">
    <property type="nucleotide sequence ID" value="NZ_JH109154.1"/>
</dbReference>
<gene>
    <name evidence="2" type="ORF">Mettu_3063</name>
</gene>
<accession>G3J2I5</accession>
<keyword evidence="3" id="KW-1185">Reference proteome</keyword>
<sequence length="176" mass="20687">MDNQTNKLIDSGLIITFATAFLYCVSTAQNGGYLGVLLLDTDILDRNLDQILYNGFVISFSLVTWVVMIYLGWRFVYSHMILPEFNDWYSFSIRRKVVKFKKKYCPKKRKDSPLETREKHKTRKAGFYFMLFIFFISSLVYFEKQGKKDAMELLRSIESKQIAQANLINVNIDETR</sequence>
<keyword evidence="1" id="KW-0812">Transmembrane</keyword>